<dbReference type="GO" id="GO:0005829">
    <property type="term" value="C:cytosol"/>
    <property type="evidence" value="ECO:0007669"/>
    <property type="project" value="TreeGrafter"/>
</dbReference>
<dbReference type="GO" id="GO:0070967">
    <property type="term" value="F:coenzyme F420 binding"/>
    <property type="evidence" value="ECO:0007669"/>
    <property type="project" value="TreeGrafter"/>
</dbReference>
<dbReference type="AlphaFoldDB" id="A0A846YDW1"/>
<accession>A0A846YDW1</accession>
<dbReference type="Proteomes" id="UP000570678">
    <property type="component" value="Unassembled WGS sequence"/>
</dbReference>
<dbReference type="InterPro" id="IPR012349">
    <property type="entry name" value="Split_barrel_FMN-bd"/>
</dbReference>
<name>A0A846YDW1_9NOCA</name>
<gene>
    <name evidence="2" type="ORF">HGA15_13000</name>
</gene>
<reference evidence="2 3" key="1">
    <citation type="submission" date="2020-04" db="EMBL/GenBank/DDBJ databases">
        <title>MicrobeNet Type strains.</title>
        <authorList>
            <person name="Nicholson A.C."/>
        </authorList>
    </citation>
    <scope>NUCLEOTIDE SEQUENCE [LARGE SCALE GENOMIC DNA]</scope>
    <source>
        <strain evidence="2 3">JCM 3332</strain>
    </source>
</reference>
<dbReference type="EMBL" id="JAAXOT010000006">
    <property type="protein sequence ID" value="NKY57057.1"/>
    <property type="molecule type" value="Genomic_DNA"/>
</dbReference>
<evidence type="ECO:0000313" key="2">
    <source>
        <dbReference type="EMBL" id="NKY57057.1"/>
    </source>
</evidence>
<dbReference type="Gene3D" id="2.30.110.10">
    <property type="entry name" value="Electron Transport, Fmn-binding Protein, Chain A"/>
    <property type="match status" value="1"/>
</dbReference>
<dbReference type="GO" id="GO:0016627">
    <property type="term" value="F:oxidoreductase activity, acting on the CH-CH group of donors"/>
    <property type="evidence" value="ECO:0007669"/>
    <property type="project" value="TreeGrafter"/>
</dbReference>
<keyword evidence="3" id="KW-1185">Reference proteome</keyword>
<evidence type="ECO:0000256" key="1">
    <source>
        <dbReference type="ARBA" id="ARBA00023002"/>
    </source>
</evidence>
<comment type="caution">
    <text evidence="2">The sequence shown here is derived from an EMBL/GenBank/DDBJ whole genome shotgun (WGS) entry which is preliminary data.</text>
</comment>
<evidence type="ECO:0000313" key="3">
    <source>
        <dbReference type="Proteomes" id="UP000570678"/>
    </source>
</evidence>
<dbReference type="Pfam" id="PF12900">
    <property type="entry name" value="Pyridox_ox_2"/>
    <property type="match status" value="1"/>
</dbReference>
<proteinExistence type="predicted"/>
<dbReference type="PANTHER" id="PTHR35176:SF6">
    <property type="entry name" value="HEME OXYGENASE HI_0854-RELATED"/>
    <property type="match status" value="1"/>
</dbReference>
<sequence>MTRAEREAFLADLHVGVIAIERPARAPLAVPIWYAYEPGGELLIWIETGSVKARCIRDAGRFSLTAQDEHPPYRYVTVEGEVSSIEPASAEIALLIAVRYLGKEAGAEYVEQNLTAETVVVRMRPQRWLSLDPSRQ</sequence>
<protein>
    <submittedName>
        <fullName evidence="2">Pyridoxamine 5'-phosphate oxidase</fullName>
    </submittedName>
</protein>
<keyword evidence="1" id="KW-0560">Oxidoreductase</keyword>
<dbReference type="InterPro" id="IPR024747">
    <property type="entry name" value="Pyridox_Oxase-rel"/>
</dbReference>
<dbReference type="SUPFAM" id="SSF50475">
    <property type="entry name" value="FMN-binding split barrel"/>
    <property type="match status" value="1"/>
</dbReference>
<dbReference type="PANTHER" id="PTHR35176">
    <property type="entry name" value="HEME OXYGENASE HI_0854-RELATED"/>
    <property type="match status" value="1"/>
</dbReference>
<dbReference type="InterPro" id="IPR052019">
    <property type="entry name" value="F420H2_bilvrd_red/Heme_oxyg"/>
</dbReference>
<organism evidence="2 3">
    <name type="scientific">Nocardia flavorosea</name>
    <dbReference type="NCBI Taxonomy" id="53429"/>
    <lineage>
        <taxon>Bacteria</taxon>
        <taxon>Bacillati</taxon>
        <taxon>Actinomycetota</taxon>
        <taxon>Actinomycetes</taxon>
        <taxon>Mycobacteriales</taxon>
        <taxon>Nocardiaceae</taxon>
        <taxon>Nocardia</taxon>
    </lineage>
</organism>